<reference evidence="9" key="1">
    <citation type="submission" date="2019-08" db="EMBL/GenBank/DDBJ databases">
        <title>Marinilactibacillus psychrotolerans M13-2T whole genome sequencing project.</title>
        <authorList>
            <person name="Ishikawa M."/>
            <person name="Suzuki T."/>
            <person name="Matsutani M."/>
        </authorList>
    </citation>
    <scope>NUCLEOTIDE SEQUENCE</scope>
    <source>
        <strain evidence="9">M13-2T</strain>
    </source>
</reference>
<comment type="caution">
    <text evidence="9">The sequence shown here is derived from an EMBL/GenBank/DDBJ whole genome shotgun (WGS) entry which is preliminary data.</text>
</comment>
<evidence type="ECO:0000256" key="4">
    <source>
        <dbReference type="ARBA" id="ARBA00022692"/>
    </source>
</evidence>
<dbReference type="InterPro" id="IPR035906">
    <property type="entry name" value="MetI-like_sf"/>
</dbReference>
<protein>
    <submittedName>
        <fullName evidence="9">Glycerol-3-phosphate ABC transporter permease protein</fullName>
    </submittedName>
</protein>
<sequence length="283" mass="32004">MAKSRSFRLTKWACYILLTIMAAIWLLPVIYALTTSFKSQSDVMQTGFRLLPASWIMDNYVRVLSNTSSAPIVRWFFNSLFISTTHTLLMMVFVSLAAFGYARMDFKYRDTMFFTILAISMFPAVVNIIPNYMIVHKLGWVNTPLAVIMPGLGGVGNVFLVRQFMQGLPKSYDESARMDGANDFTIYFKIILPLIKPVLIVTSIFSFTGSWNDFLWPTIVLNNVDQLTITAGLQLLQDIYGNYMVIGQLMASAFLAMIPTSLLFIFAQKYFIESLNLNTGIKG</sequence>
<feature type="transmembrane region" description="Helical" evidence="7">
    <location>
        <begin position="145"/>
        <end position="165"/>
    </location>
</feature>
<dbReference type="Gene3D" id="1.10.3720.10">
    <property type="entry name" value="MetI-like"/>
    <property type="match status" value="1"/>
</dbReference>
<keyword evidence="6 7" id="KW-0472">Membrane</keyword>
<feature type="transmembrane region" description="Helical" evidence="7">
    <location>
        <begin position="113"/>
        <end position="133"/>
    </location>
</feature>
<evidence type="ECO:0000259" key="8">
    <source>
        <dbReference type="PROSITE" id="PS50928"/>
    </source>
</evidence>
<evidence type="ECO:0000256" key="1">
    <source>
        <dbReference type="ARBA" id="ARBA00004651"/>
    </source>
</evidence>
<dbReference type="EMBL" id="BKBI01000012">
    <property type="protein sequence ID" value="GEQ36292.1"/>
    <property type="molecule type" value="Genomic_DNA"/>
</dbReference>
<accession>A0AAV3WS51</accession>
<dbReference type="PROSITE" id="PS50928">
    <property type="entry name" value="ABC_TM1"/>
    <property type="match status" value="1"/>
</dbReference>
<evidence type="ECO:0000256" key="3">
    <source>
        <dbReference type="ARBA" id="ARBA00022475"/>
    </source>
</evidence>
<dbReference type="Pfam" id="PF00528">
    <property type="entry name" value="BPD_transp_1"/>
    <property type="match status" value="1"/>
</dbReference>
<gene>
    <name evidence="9" type="primary">ugpE</name>
    <name evidence="9" type="ORF">M132T_18000</name>
</gene>
<dbReference type="AlphaFoldDB" id="A0AAV3WS51"/>
<dbReference type="Proteomes" id="UP000887127">
    <property type="component" value="Unassembled WGS sequence"/>
</dbReference>
<dbReference type="RefSeq" id="WP_091762268.1">
    <property type="nucleotide sequence ID" value="NZ_BJVX01000011.1"/>
</dbReference>
<dbReference type="InterPro" id="IPR000515">
    <property type="entry name" value="MetI-like"/>
</dbReference>
<keyword evidence="2 7" id="KW-0813">Transport</keyword>
<dbReference type="PANTHER" id="PTHR43744:SF12">
    <property type="entry name" value="ABC TRANSPORTER PERMEASE PROTEIN MG189-RELATED"/>
    <property type="match status" value="1"/>
</dbReference>
<feature type="transmembrane region" description="Helical" evidence="7">
    <location>
        <begin position="75"/>
        <end position="101"/>
    </location>
</feature>
<keyword evidence="5 7" id="KW-1133">Transmembrane helix</keyword>
<evidence type="ECO:0000256" key="6">
    <source>
        <dbReference type="ARBA" id="ARBA00023136"/>
    </source>
</evidence>
<proteinExistence type="inferred from homology"/>
<dbReference type="SUPFAM" id="SSF161098">
    <property type="entry name" value="MetI-like"/>
    <property type="match status" value="1"/>
</dbReference>
<keyword evidence="4 7" id="KW-0812">Transmembrane</keyword>
<evidence type="ECO:0000313" key="9">
    <source>
        <dbReference type="EMBL" id="GEQ36292.1"/>
    </source>
</evidence>
<evidence type="ECO:0000256" key="2">
    <source>
        <dbReference type="ARBA" id="ARBA00022448"/>
    </source>
</evidence>
<evidence type="ECO:0000313" key="10">
    <source>
        <dbReference type="Proteomes" id="UP000887127"/>
    </source>
</evidence>
<dbReference type="PANTHER" id="PTHR43744">
    <property type="entry name" value="ABC TRANSPORTER PERMEASE PROTEIN MG189-RELATED-RELATED"/>
    <property type="match status" value="1"/>
</dbReference>
<organism evidence="9 10">
    <name type="scientific">Marinilactibacillus psychrotolerans</name>
    <dbReference type="NCBI Taxonomy" id="191770"/>
    <lineage>
        <taxon>Bacteria</taxon>
        <taxon>Bacillati</taxon>
        <taxon>Bacillota</taxon>
        <taxon>Bacilli</taxon>
        <taxon>Lactobacillales</taxon>
        <taxon>Carnobacteriaceae</taxon>
        <taxon>Marinilactibacillus</taxon>
    </lineage>
</organism>
<name>A0AAV3WS51_9LACT</name>
<feature type="transmembrane region" description="Helical" evidence="7">
    <location>
        <begin position="243"/>
        <end position="267"/>
    </location>
</feature>
<feature type="transmembrane region" description="Helical" evidence="7">
    <location>
        <begin position="12"/>
        <end position="34"/>
    </location>
</feature>
<dbReference type="GeneID" id="96911666"/>
<feature type="domain" description="ABC transmembrane type-1" evidence="8">
    <location>
        <begin position="76"/>
        <end position="267"/>
    </location>
</feature>
<feature type="transmembrane region" description="Helical" evidence="7">
    <location>
        <begin position="186"/>
        <end position="207"/>
    </location>
</feature>
<evidence type="ECO:0000256" key="5">
    <source>
        <dbReference type="ARBA" id="ARBA00022989"/>
    </source>
</evidence>
<keyword evidence="3" id="KW-1003">Cell membrane</keyword>
<dbReference type="GO" id="GO:0055085">
    <property type="term" value="P:transmembrane transport"/>
    <property type="evidence" value="ECO:0007669"/>
    <property type="project" value="InterPro"/>
</dbReference>
<comment type="similarity">
    <text evidence="7">Belongs to the binding-protein-dependent transport system permease family.</text>
</comment>
<evidence type="ECO:0000256" key="7">
    <source>
        <dbReference type="RuleBase" id="RU363032"/>
    </source>
</evidence>
<dbReference type="GO" id="GO:0005886">
    <property type="term" value="C:plasma membrane"/>
    <property type="evidence" value="ECO:0007669"/>
    <property type="project" value="UniProtKB-SubCell"/>
</dbReference>
<dbReference type="CDD" id="cd06261">
    <property type="entry name" value="TM_PBP2"/>
    <property type="match status" value="1"/>
</dbReference>
<comment type="subcellular location">
    <subcellularLocation>
        <location evidence="1 7">Cell membrane</location>
        <topology evidence="1 7">Multi-pass membrane protein</topology>
    </subcellularLocation>
</comment>